<evidence type="ECO:0000313" key="2">
    <source>
        <dbReference type="EMBL" id="ODG92376.1"/>
    </source>
</evidence>
<gene>
    <name evidence="2" type="ORF">BED47_20605</name>
</gene>
<feature type="transmembrane region" description="Helical" evidence="1">
    <location>
        <begin position="7"/>
        <end position="28"/>
    </location>
</feature>
<name>A0ABX2ZRJ0_9BACI</name>
<reference evidence="2 3" key="1">
    <citation type="submission" date="2016-07" db="EMBL/GenBank/DDBJ databases">
        <authorList>
            <person name="Townsley L."/>
            <person name="Shank E.A."/>
        </authorList>
    </citation>
    <scope>NUCLEOTIDE SEQUENCE [LARGE SCALE GENOMIC DNA]</scope>
    <source>
        <strain evidence="2 3">CH01</strain>
    </source>
</reference>
<evidence type="ECO:0000313" key="3">
    <source>
        <dbReference type="Proteomes" id="UP000094580"/>
    </source>
</evidence>
<feature type="transmembrane region" description="Helical" evidence="1">
    <location>
        <begin position="63"/>
        <end position="84"/>
    </location>
</feature>
<accession>A0ABX2ZRJ0</accession>
<sequence>MKVDIGFFLFCLFFIVSGITLIIMGLRYTKEKRENDKNSRYVIAGNGWFDEFLRTVLPLMPVWVTKIVYIILGLFLLILGIDMLF</sequence>
<dbReference type="Proteomes" id="UP000094580">
    <property type="component" value="Unassembled WGS sequence"/>
</dbReference>
<dbReference type="EMBL" id="MDKC01000009">
    <property type="protein sequence ID" value="ODG92376.1"/>
    <property type="molecule type" value="Genomic_DNA"/>
</dbReference>
<organism evidence="2 3">
    <name type="scientific">Gottfriedia luciferensis</name>
    <dbReference type="NCBI Taxonomy" id="178774"/>
    <lineage>
        <taxon>Bacteria</taxon>
        <taxon>Bacillati</taxon>
        <taxon>Bacillota</taxon>
        <taxon>Bacilli</taxon>
        <taxon>Bacillales</taxon>
        <taxon>Bacillaceae</taxon>
        <taxon>Gottfriedia</taxon>
    </lineage>
</organism>
<protein>
    <recommendedName>
        <fullName evidence="4">NADH dehydrogenase subunit 1</fullName>
    </recommendedName>
</protein>
<keyword evidence="1" id="KW-0812">Transmembrane</keyword>
<proteinExistence type="predicted"/>
<evidence type="ECO:0008006" key="4">
    <source>
        <dbReference type="Google" id="ProtNLM"/>
    </source>
</evidence>
<comment type="caution">
    <text evidence="2">The sequence shown here is derived from an EMBL/GenBank/DDBJ whole genome shotgun (WGS) entry which is preliminary data.</text>
</comment>
<keyword evidence="3" id="KW-1185">Reference proteome</keyword>
<keyword evidence="1" id="KW-1133">Transmembrane helix</keyword>
<keyword evidence="1" id="KW-0472">Membrane</keyword>
<evidence type="ECO:0000256" key="1">
    <source>
        <dbReference type="SAM" id="Phobius"/>
    </source>
</evidence>